<dbReference type="EMBL" id="KK852598">
    <property type="protein sequence ID" value="KDR20551.1"/>
    <property type="molecule type" value="Genomic_DNA"/>
</dbReference>
<gene>
    <name evidence="1" type="ORF">L798_05002</name>
</gene>
<dbReference type="AlphaFoldDB" id="A0A067RAB3"/>
<dbReference type="InParanoid" id="A0A067RAB3"/>
<name>A0A067RAB3_ZOONE</name>
<protein>
    <submittedName>
        <fullName evidence="1">Uncharacterized protein</fullName>
    </submittedName>
</protein>
<evidence type="ECO:0000313" key="2">
    <source>
        <dbReference type="Proteomes" id="UP000027135"/>
    </source>
</evidence>
<evidence type="ECO:0000313" key="1">
    <source>
        <dbReference type="EMBL" id="KDR20551.1"/>
    </source>
</evidence>
<proteinExistence type="predicted"/>
<reference evidence="1 2" key="1">
    <citation type="journal article" date="2014" name="Nat. Commun.">
        <title>Molecular traces of alternative social organization in a termite genome.</title>
        <authorList>
            <person name="Terrapon N."/>
            <person name="Li C."/>
            <person name="Robertson H.M."/>
            <person name="Ji L."/>
            <person name="Meng X."/>
            <person name="Booth W."/>
            <person name="Chen Z."/>
            <person name="Childers C.P."/>
            <person name="Glastad K.M."/>
            <person name="Gokhale K."/>
            <person name="Gowin J."/>
            <person name="Gronenberg W."/>
            <person name="Hermansen R.A."/>
            <person name="Hu H."/>
            <person name="Hunt B.G."/>
            <person name="Huylmans A.K."/>
            <person name="Khalil S.M."/>
            <person name="Mitchell R.D."/>
            <person name="Munoz-Torres M.C."/>
            <person name="Mustard J.A."/>
            <person name="Pan H."/>
            <person name="Reese J.T."/>
            <person name="Scharf M.E."/>
            <person name="Sun F."/>
            <person name="Vogel H."/>
            <person name="Xiao J."/>
            <person name="Yang W."/>
            <person name="Yang Z."/>
            <person name="Yang Z."/>
            <person name="Zhou J."/>
            <person name="Zhu J."/>
            <person name="Brent C.S."/>
            <person name="Elsik C.G."/>
            <person name="Goodisman M.A."/>
            <person name="Liberles D.A."/>
            <person name="Roe R.M."/>
            <person name="Vargo E.L."/>
            <person name="Vilcinskas A."/>
            <person name="Wang J."/>
            <person name="Bornberg-Bauer E."/>
            <person name="Korb J."/>
            <person name="Zhang G."/>
            <person name="Liebig J."/>
        </authorList>
    </citation>
    <scope>NUCLEOTIDE SEQUENCE [LARGE SCALE GENOMIC DNA]</scope>
    <source>
        <tissue evidence="1">Whole organism</tissue>
    </source>
</reference>
<organism evidence="1 2">
    <name type="scientific">Zootermopsis nevadensis</name>
    <name type="common">Dampwood termite</name>
    <dbReference type="NCBI Taxonomy" id="136037"/>
    <lineage>
        <taxon>Eukaryota</taxon>
        <taxon>Metazoa</taxon>
        <taxon>Ecdysozoa</taxon>
        <taxon>Arthropoda</taxon>
        <taxon>Hexapoda</taxon>
        <taxon>Insecta</taxon>
        <taxon>Pterygota</taxon>
        <taxon>Neoptera</taxon>
        <taxon>Polyneoptera</taxon>
        <taxon>Dictyoptera</taxon>
        <taxon>Blattodea</taxon>
        <taxon>Blattoidea</taxon>
        <taxon>Termitoidae</taxon>
        <taxon>Termopsidae</taxon>
        <taxon>Zootermopsis</taxon>
    </lineage>
</organism>
<keyword evidence="2" id="KW-1185">Reference proteome</keyword>
<sequence>MQYVIVGQALRPVNLIVFMLWLTDIWSQARMKHLHSQLFRTWFCYATRGRKNQVANRNKVLMEEEPHAMAKTSDCAMWYMPLYSWISNKVVNPQQDNNVCIFLLRQEKH</sequence>
<dbReference type="Proteomes" id="UP000027135">
    <property type="component" value="Unassembled WGS sequence"/>
</dbReference>
<accession>A0A067RAB3</accession>